<organism evidence="2 3">
    <name type="scientific">Gordonia westfalica</name>
    <dbReference type="NCBI Taxonomy" id="158898"/>
    <lineage>
        <taxon>Bacteria</taxon>
        <taxon>Bacillati</taxon>
        <taxon>Actinomycetota</taxon>
        <taxon>Actinomycetes</taxon>
        <taxon>Mycobacteriales</taxon>
        <taxon>Gordoniaceae</taxon>
        <taxon>Gordonia</taxon>
    </lineage>
</organism>
<dbReference type="Proteomes" id="UP000183180">
    <property type="component" value="Unassembled WGS sequence"/>
</dbReference>
<protein>
    <submittedName>
        <fullName evidence="2">Uncharacterized protein</fullName>
    </submittedName>
</protein>
<reference evidence="2 3" key="1">
    <citation type="submission" date="2016-10" db="EMBL/GenBank/DDBJ databases">
        <authorList>
            <person name="de Groot N.N."/>
        </authorList>
    </citation>
    <scope>NUCLEOTIDE SEQUENCE [LARGE SCALE GENOMIC DNA]</scope>
    <source>
        <strain evidence="2 3">DSM 44215</strain>
    </source>
</reference>
<dbReference type="OrthoDB" id="5170726at2"/>
<evidence type="ECO:0000313" key="2">
    <source>
        <dbReference type="EMBL" id="SDT87646.1"/>
    </source>
</evidence>
<dbReference type="AlphaFoldDB" id="A0A1H2DXR1"/>
<evidence type="ECO:0000313" key="1">
    <source>
        <dbReference type="EMBL" id="SDT87069.1"/>
    </source>
</evidence>
<proteinExistence type="predicted"/>
<sequence length="851" mass="89726">MSGRLTGVYQLPDGGFPPRDSKLWIRVPVDRNNAGVTVYSAPTVIPINPPTHPSAPGFYDSGLLPEGPYQVQKAIFGAKDYRSKWYSVVLTEGSHTLQELIEDYDPDAYTPAVVNAVATLRDETRTARDEAAQILEDVTAGAVPDSAVASKITAEGSASRAAVDARVAAGTTGFLTQEVAEETYAPRVGGVFFVGEHGLVGDWAGGDANSGSGTNDTAALTDLIAAVPDGSTIVFDATKTYRLDPLSITGKSLTLDFNGARVVTKTMDSGDLSVASPFISWSSTVGPEVDLSSSGFARGATEVITNPFSGSNGFSTDDLVIVRDRYPVARWDTGANASWVGRGEVNIVQSITPSTGTVRLRIPLSHQYQANFSVVPTLQRISTPVRPVVKNIGLIIDTNPDGMYTGDIETSGGHLFYFYACVDPRVENVRAEGWENHIVNFNKCLRPRTIDIEGRNPFQTGSGHGYIGRMTHCVDGEFTRSVAYGTRHVANYVASARCGSRSCRSYRPAGVSYQTHGLRSRDIYSVDDTVVGGDSSGWSHGNTTYAGDYGYRILRPRYYGTNNGVLARCGSTGTRIIDPEIHTTAKGVEVSSLASDVIVDLTQGTIEIFGEAGTSYAVHAADVNGSGEYKPGSVTVHGPGDLVGTRALVSLDVTGAARIGGVEYDQGDDQLQRWDGTDWAEVESGGAAGVTLDTDQTITGAKSMAEVGFFGTSALGTKPSATDDLGTVLSSLGLRTAGGAYPITTSGAVALTGGFRTGLGNRSGTYNITTNTAPFNMCDASGGAFTISLPNTGSAGYRFTIKKIDASANAVTVSAPIGIDGVPTLVLTDQWEWVEVVSTFTTGQYMIVGRG</sequence>
<dbReference type="STRING" id="158898.SAMN04488548_12418"/>
<evidence type="ECO:0000313" key="3">
    <source>
        <dbReference type="Proteomes" id="UP000183180"/>
    </source>
</evidence>
<name>A0A1H2DXR1_9ACTN</name>
<dbReference type="EMBL" id="FNLM01000024">
    <property type="protein sequence ID" value="SDT87069.1"/>
    <property type="molecule type" value="Genomic_DNA"/>
</dbReference>
<accession>A0A1H2DXR1</accession>
<dbReference type="RefSeq" id="WP_139179975.1">
    <property type="nucleotide sequence ID" value="NZ_FNLM01000024.1"/>
</dbReference>
<gene>
    <name evidence="1" type="ORF">SAMN04488548_12418</name>
    <name evidence="2" type="ORF">SAMN04488548_12515</name>
</gene>
<dbReference type="EMBL" id="FNLM01000025">
    <property type="protein sequence ID" value="SDT87646.1"/>
    <property type="molecule type" value="Genomic_DNA"/>
</dbReference>